<name>A0A1S2M035_9BACI</name>
<comment type="caution">
    <text evidence="1">The sequence shown here is derived from an EMBL/GenBank/DDBJ whole genome shotgun (WGS) entry which is preliminary data.</text>
</comment>
<dbReference type="STRING" id="472963.BKP45_10625"/>
<dbReference type="AlphaFoldDB" id="A0A1S2M035"/>
<dbReference type="Proteomes" id="UP000180057">
    <property type="component" value="Unassembled WGS sequence"/>
</dbReference>
<dbReference type="OrthoDB" id="3077940at2"/>
<accession>A0A1S2M035</accession>
<evidence type="ECO:0000313" key="2">
    <source>
        <dbReference type="EMBL" id="OIJ19527.1"/>
    </source>
</evidence>
<gene>
    <name evidence="2" type="ORF">BKP45_10625</name>
    <name evidence="1" type="ORF">BKP45_16340</name>
</gene>
<keyword evidence="3" id="KW-1185">Reference proteome</keyword>
<sequence length="269" mass="31756">MNMKTKEILEYKKNIESKIEKKYKSLSKMLNIEIKQRIDGRYLLLPYAINEIFEVTDEQLTILEEIAGLFLDHISSIDMVIDRESNDMTFLSVKYFLIYEIINSFRKLNLSQSFFEELVQDAAEYIFSINRVNFPIGSDSLYERVARGKLKMVNCIIRAMNELTSNITSYSLFEISQYFSNICLLEQLFDDLRDIDEDLKSKQYNYFNSQTDDRDNIAYKLCEKIISLSEVINKNSSSEFELLNKIFLDDNLIKVKTIRDKIEEKKVMI</sequence>
<dbReference type="RefSeq" id="WP_071389666.1">
    <property type="nucleotide sequence ID" value="NZ_MLQS01000017.1"/>
</dbReference>
<protein>
    <submittedName>
        <fullName evidence="1">Uncharacterized protein</fullName>
    </submittedName>
</protein>
<evidence type="ECO:0000313" key="3">
    <source>
        <dbReference type="Proteomes" id="UP000180057"/>
    </source>
</evidence>
<dbReference type="EMBL" id="MLQS01000030">
    <property type="protein sequence ID" value="OIJ18048.1"/>
    <property type="molecule type" value="Genomic_DNA"/>
</dbReference>
<reference evidence="1 3" key="1">
    <citation type="submission" date="2016-10" db="EMBL/GenBank/DDBJ databases">
        <title>Draft genome sequences of four alkaliphilic bacteria belonging to the Anaerobacillus genus.</title>
        <authorList>
            <person name="Bassil N.M."/>
            <person name="Lloyd J.R."/>
        </authorList>
    </citation>
    <scope>NUCLEOTIDE SEQUENCE [LARGE SCALE GENOMIC DNA]</scope>
    <source>
        <strain evidence="1 3">DSM 22531</strain>
    </source>
</reference>
<evidence type="ECO:0000313" key="1">
    <source>
        <dbReference type="EMBL" id="OIJ18048.1"/>
    </source>
</evidence>
<organism evidence="1 3">
    <name type="scientific">Anaerobacillus alkalidiazotrophicus</name>
    <dbReference type="NCBI Taxonomy" id="472963"/>
    <lineage>
        <taxon>Bacteria</taxon>
        <taxon>Bacillati</taxon>
        <taxon>Bacillota</taxon>
        <taxon>Bacilli</taxon>
        <taxon>Bacillales</taxon>
        <taxon>Bacillaceae</taxon>
        <taxon>Anaerobacillus</taxon>
    </lineage>
</organism>
<dbReference type="EMBL" id="MLQS01000017">
    <property type="protein sequence ID" value="OIJ19527.1"/>
    <property type="molecule type" value="Genomic_DNA"/>
</dbReference>
<proteinExistence type="predicted"/>